<dbReference type="AlphaFoldDB" id="A0ABD0PBZ3"/>
<comment type="caution">
    <text evidence="1">The sequence shown here is derived from an EMBL/GenBank/DDBJ whole genome shotgun (WGS) entry which is preliminary data.</text>
</comment>
<protein>
    <submittedName>
        <fullName evidence="1">Uncharacterized protein</fullName>
    </submittedName>
</protein>
<evidence type="ECO:0000313" key="2">
    <source>
        <dbReference type="Proteomes" id="UP001529510"/>
    </source>
</evidence>
<dbReference type="Proteomes" id="UP001529510">
    <property type="component" value="Unassembled WGS sequence"/>
</dbReference>
<name>A0ABD0PBZ3_CIRMR</name>
<reference evidence="1 2" key="1">
    <citation type="submission" date="2024-05" db="EMBL/GenBank/DDBJ databases">
        <title>Genome sequencing and assembly of Indian major carp, Cirrhinus mrigala (Hamilton, 1822).</title>
        <authorList>
            <person name="Mohindra V."/>
            <person name="Chowdhury L.M."/>
            <person name="Lal K."/>
            <person name="Jena J.K."/>
        </authorList>
    </citation>
    <scope>NUCLEOTIDE SEQUENCE [LARGE SCALE GENOMIC DNA]</scope>
    <source>
        <strain evidence="1">CM1030</strain>
        <tissue evidence="1">Blood</tissue>
    </source>
</reference>
<keyword evidence="2" id="KW-1185">Reference proteome</keyword>
<evidence type="ECO:0000313" key="1">
    <source>
        <dbReference type="EMBL" id="KAL0171572.1"/>
    </source>
</evidence>
<gene>
    <name evidence="1" type="ORF">M9458_031883</name>
</gene>
<organism evidence="1 2">
    <name type="scientific">Cirrhinus mrigala</name>
    <name type="common">Mrigala</name>
    <dbReference type="NCBI Taxonomy" id="683832"/>
    <lineage>
        <taxon>Eukaryota</taxon>
        <taxon>Metazoa</taxon>
        <taxon>Chordata</taxon>
        <taxon>Craniata</taxon>
        <taxon>Vertebrata</taxon>
        <taxon>Euteleostomi</taxon>
        <taxon>Actinopterygii</taxon>
        <taxon>Neopterygii</taxon>
        <taxon>Teleostei</taxon>
        <taxon>Ostariophysi</taxon>
        <taxon>Cypriniformes</taxon>
        <taxon>Cyprinidae</taxon>
        <taxon>Labeoninae</taxon>
        <taxon>Labeonini</taxon>
        <taxon>Cirrhinus</taxon>
    </lineage>
</organism>
<feature type="non-terminal residue" evidence="1">
    <location>
        <position position="66"/>
    </location>
</feature>
<accession>A0ABD0PBZ3</accession>
<dbReference type="EMBL" id="JAMKFB020000016">
    <property type="protein sequence ID" value="KAL0171572.1"/>
    <property type="molecule type" value="Genomic_DNA"/>
</dbReference>
<proteinExistence type="predicted"/>
<sequence length="66" mass="7213">MERENEMIRHTGKCACAVPLLFSPSSGAGEEEVMEGERRYEDGIAVEVCAKKQGAAAQERGEKEGR</sequence>